<reference evidence="4 5" key="1">
    <citation type="submission" date="2018-06" db="EMBL/GenBank/DDBJ databases">
        <authorList>
            <consortium name="Pathogen Informatics"/>
            <person name="Doyle S."/>
        </authorList>
    </citation>
    <scope>NUCLEOTIDE SEQUENCE [LARGE SCALE GENOMIC DNA]</scope>
    <source>
        <strain evidence="4 5">NCTC11343</strain>
    </source>
</reference>
<keyword evidence="2" id="KW-0472">Membrane</keyword>
<dbReference type="InterPro" id="IPR008969">
    <property type="entry name" value="CarboxyPept-like_regulatory"/>
</dbReference>
<dbReference type="Gene3D" id="2.60.40.1120">
    <property type="entry name" value="Carboxypeptidase-like, regulatory domain"/>
    <property type="match status" value="1"/>
</dbReference>
<dbReference type="PROSITE" id="PS52016">
    <property type="entry name" value="TONB_DEPENDENT_REC_3"/>
    <property type="match status" value="1"/>
</dbReference>
<dbReference type="GO" id="GO:0015344">
    <property type="term" value="F:siderophore uptake transmembrane transporter activity"/>
    <property type="evidence" value="ECO:0007669"/>
    <property type="project" value="TreeGrafter"/>
</dbReference>
<comment type="subcellular location">
    <subcellularLocation>
        <location evidence="2">Cell outer membrane</location>
        <topology evidence="2">Multi-pass membrane protein</topology>
    </subcellularLocation>
</comment>
<dbReference type="Pfam" id="PF07715">
    <property type="entry name" value="Plug"/>
    <property type="match status" value="1"/>
</dbReference>
<sequence>MKERIIITILFILSILTVEAQVSGHVRDENSAPLHGATLALKGSGISAKTDKNGFFSFGKMELPDSLTISFMGYNTQRIAVTSANGNISIVLQKSSHTIEEVQVVNTGFYSIPKERATGSFTVVDNKLLNRSVGGNILQRLDGVTPGVQFITPNGTKASDIRVRGLATIQSDASPLIVVDNFPYDGDISSINPNDIDNITILKDGATASIWGARAGNGVIVITTKKRTIWTERAAFHQ</sequence>
<proteinExistence type="inferred from homology"/>
<evidence type="ECO:0000313" key="4">
    <source>
        <dbReference type="EMBL" id="SPZ88258.1"/>
    </source>
</evidence>
<dbReference type="EMBL" id="UAUU01000009">
    <property type="protein sequence ID" value="SPZ88258.1"/>
    <property type="molecule type" value="Genomic_DNA"/>
</dbReference>
<dbReference type="SUPFAM" id="SSF56935">
    <property type="entry name" value="Porins"/>
    <property type="match status" value="1"/>
</dbReference>
<feature type="domain" description="TonB-dependent receptor plug" evidence="3">
    <location>
        <begin position="114"/>
        <end position="219"/>
    </location>
</feature>
<keyword evidence="4" id="KW-0675">Receptor</keyword>
<dbReference type="RefSeq" id="WP_112375220.1">
    <property type="nucleotide sequence ID" value="NZ_UAUU01000009.1"/>
</dbReference>
<evidence type="ECO:0000313" key="5">
    <source>
        <dbReference type="Proteomes" id="UP000251241"/>
    </source>
</evidence>
<evidence type="ECO:0000256" key="2">
    <source>
        <dbReference type="PROSITE-ProRule" id="PRU01360"/>
    </source>
</evidence>
<keyword evidence="2" id="KW-0813">Transport</keyword>
<keyword evidence="2" id="KW-1134">Transmembrane beta strand</keyword>
<dbReference type="Pfam" id="PF13715">
    <property type="entry name" value="CarbopepD_reg_2"/>
    <property type="match status" value="1"/>
</dbReference>
<dbReference type="GO" id="GO:0044718">
    <property type="term" value="P:siderophore transmembrane transport"/>
    <property type="evidence" value="ECO:0007669"/>
    <property type="project" value="TreeGrafter"/>
</dbReference>
<dbReference type="PANTHER" id="PTHR30069:SF29">
    <property type="entry name" value="HEMOGLOBIN AND HEMOGLOBIN-HAPTOGLOBIN-BINDING PROTEIN 1-RELATED"/>
    <property type="match status" value="1"/>
</dbReference>
<dbReference type="InterPro" id="IPR037066">
    <property type="entry name" value="Plug_dom_sf"/>
</dbReference>
<keyword evidence="2" id="KW-0998">Cell outer membrane</keyword>
<dbReference type="InterPro" id="IPR039426">
    <property type="entry name" value="TonB-dep_rcpt-like"/>
</dbReference>
<accession>A0A2X2J2L4</accession>
<dbReference type="GO" id="GO:0009279">
    <property type="term" value="C:cell outer membrane"/>
    <property type="evidence" value="ECO:0007669"/>
    <property type="project" value="UniProtKB-SubCell"/>
</dbReference>
<protein>
    <submittedName>
        <fullName evidence="4">Outer membrane receptor for ferrienterochelin and colicins</fullName>
    </submittedName>
</protein>
<dbReference type="Gene3D" id="2.170.130.10">
    <property type="entry name" value="TonB-dependent receptor, plug domain"/>
    <property type="match status" value="1"/>
</dbReference>
<dbReference type="SUPFAM" id="SSF49464">
    <property type="entry name" value="Carboxypeptidase regulatory domain-like"/>
    <property type="match status" value="1"/>
</dbReference>
<dbReference type="PANTHER" id="PTHR30069">
    <property type="entry name" value="TONB-DEPENDENT OUTER MEMBRANE RECEPTOR"/>
    <property type="match status" value="1"/>
</dbReference>
<organism evidence="4 5">
    <name type="scientific">Sphingobacterium multivorum</name>
    <dbReference type="NCBI Taxonomy" id="28454"/>
    <lineage>
        <taxon>Bacteria</taxon>
        <taxon>Pseudomonadati</taxon>
        <taxon>Bacteroidota</taxon>
        <taxon>Sphingobacteriia</taxon>
        <taxon>Sphingobacteriales</taxon>
        <taxon>Sphingobacteriaceae</taxon>
        <taxon>Sphingobacterium</taxon>
    </lineage>
</organism>
<dbReference type="InterPro" id="IPR012910">
    <property type="entry name" value="Plug_dom"/>
</dbReference>
<evidence type="ECO:0000259" key="3">
    <source>
        <dbReference type="Pfam" id="PF07715"/>
    </source>
</evidence>
<dbReference type="NCBIfam" id="TIGR04057">
    <property type="entry name" value="SusC_RagA_signa"/>
    <property type="match status" value="1"/>
</dbReference>
<keyword evidence="2" id="KW-0812">Transmembrane</keyword>
<name>A0A2X2J2L4_SPHMU</name>
<dbReference type="Proteomes" id="UP000251241">
    <property type="component" value="Unassembled WGS sequence"/>
</dbReference>
<dbReference type="AlphaFoldDB" id="A0A2X2J2L4"/>
<keyword evidence="1" id="KW-0732">Signal</keyword>
<dbReference type="InterPro" id="IPR023997">
    <property type="entry name" value="TonB-dep_OMP_SusC/RagA_CS"/>
</dbReference>
<comment type="similarity">
    <text evidence="2">Belongs to the TonB-dependent receptor family.</text>
</comment>
<gene>
    <name evidence="4" type="ORF">NCTC11343_03386</name>
</gene>
<evidence type="ECO:0000256" key="1">
    <source>
        <dbReference type="ARBA" id="ARBA00022729"/>
    </source>
</evidence>